<dbReference type="InterPro" id="IPR020568">
    <property type="entry name" value="Ribosomal_Su5_D2-typ_SF"/>
</dbReference>
<evidence type="ECO:0000256" key="1">
    <source>
        <dbReference type="ARBA" id="ARBA00006082"/>
    </source>
</evidence>
<dbReference type="SUPFAM" id="SSF55874">
    <property type="entry name" value="ATPase domain of HSP90 chaperone/DNA topoisomerase II/histidine kinase"/>
    <property type="match status" value="1"/>
</dbReference>
<dbReference type="PANTHER" id="PTHR10073">
    <property type="entry name" value="DNA MISMATCH REPAIR PROTEIN MLH, PMS, MUTL"/>
    <property type="match status" value="1"/>
</dbReference>
<accession>A0ABW3K3K2</accession>
<dbReference type="Pfam" id="PF08676">
    <property type="entry name" value="MutL_C"/>
    <property type="match status" value="1"/>
</dbReference>
<dbReference type="PANTHER" id="PTHR10073:SF12">
    <property type="entry name" value="DNA MISMATCH REPAIR PROTEIN MLH1"/>
    <property type="match status" value="1"/>
</dbReference>
<dbReference type="RefSeq" id="WP_377579964.1">
    <property type="nucleotide sequence ID" value="NZ_JBHTKA010000004.1"/>
</dbReference>
<reference evidence="9" key="1">
    <citation type="journal article" date="2019" name="Int. J. Syst. Evol. Microbiol.">
        <title>The Global Catalogue of Microorganisms (GCM) 10K type strain sequencing project: providing services to taxonomists for standard genome sequencing and annotation.</title>
        <authorList>
            <consortium name="The Broad Institute Genomics Platform"/>
            <consortium name="The Broad Institute Genome Sequencing Center for Infectious Disease"/>
            <person name="Wu L."/>
            <person name="Ma J."/>
        </authorList>
    </citation>
    <scope>NUCLEOTIDE SEQUENCE [LARGE SCALE GENOMIC DNA]</scope>
    <source>
        <strain evidence="9">CCUG 58938</strain>
    </source>
</reference>
<dbReference type="HAMAP" id="MF_00149">
    <property type="entry name" value="DNA_mis_repair"/>
    <property type="match status" value="1"/>
</dbReference>
<name>A0ABW3K3K2_9BACT</name>
<comment type="similarity">
    <text evidence="1 5">Belongs to the DNA mismatch repair MutL/HexB family.</text>
</comment>
<dbReference type="InterPro" id="IPR037198">
    <property type="entry name" value="MutL_C_sf"/>
</dbReference>
<dbReference type="NCBIfam" id="TIGR00585">
    <property type="entry name" value="mutl"/>
    <property type="match status" value="1"/>
</dbReference>
<keyword evidence="9" id="KW-1185">Reference proteome</keyword>
<dbReference type="EMBL" id="JBHTKA010000004">
    <property type="protein sequence ID" value="MFD1000523.1"/>
    <property type="molecule type" value="Genomic_DNA"/>
</dbReference>
<evidence type="ECO:0000256" key="2">
    <source>
        <dbReference type="ARBA" id="ARBA00021975"/>
    </source>
</evidence>
<dbReference type="SUPFAM" id="SSF118116">
    <property type="entry name" value="DNA mismatch repair protein MutL"/>
    <property type="match status" value="1"/>
</dbReference>
<evidence type="ECO:0000256" key="5">
    <source>
        <dbReference type="HAMAP-Rule" id="MF_00149"/>
    </source>
</evidence>
<dbReference type="SUPFAM" id="SSF54211">
    <property type="entry name" value="Ribosomal protein S5 domain 2-like"/>
    <property type="match status" value="1"/>
</dbReference>
<dbReference type="InterPro" id="IPR042120">
    <property type="entry name" value="MutL_C_dimsub"/>
</dbReference>
<keyword evidence="8" id="KW-0378">Hydrolase</keyword>
<dbReference type="InterPro" id="IPR036890">
    <property type="entry name" value="HATPase_C_sf"/>
</dbReference>
<evidence type="ECO:0000256" key="4">
    <source>
        <dbReference type="ARBA" id="ARBA00023204"/>
    </source>
</evidence>
<dbReference type="InterPro" id="IPR014721">
    <property type="entry name" value="Ribsml_uS5_D2-typ_fold_subgr"/>
</dbReference>
<evidence type="ECO:0000313" key="9">
    <source>
        <dbReference type="Proteomes" id="UP001597112"/>
    </source>
</evidence>
<dbReference type="Proteomes" id="UP001597112">
    <property type="component" value="Unassembled WGS sequence"/>
</dbReference>
<dbReference type="CDD" id="cd16926">
    <property type="entry name" value="HATPase_MutL-MLH-PMS-like"/>
    <property type="match status" value="1"/>
</dbReference>
<organism evidence="8 9">
    <name type="scientific">Ohtaekwangia kribbensis</name>
    <dbReference type="NCBI Taxonomy" id="688913"/>
    <lineage>
        <taxon>Bacteria</taxon>
        <taxon>Pseudomonadati</taxon>
        <taxon>Bacteroidota</taxon>
        <taxon>Cytophagia</taxon>
        <taxon>Cytophagales</taxon>
        <taxon>Fulvivirgaceae</taxon>
        <taxon>Ohtaekwangia</taxon>
    </lineage>
</organism>
<comment type="caution">
    <text evidence="8">The sequence shown here is derived from an EMBL/GenBank/DDBJ whole genome shotgun (WGS) entry which is preliminary data.</text>
</comment>
<dbReference type="CDD" id="cd00782">
    <property type="entry name" value="MutL_Trans"/>
    <property type="match status" value="1"/>
</dbReference>
<protein>
    <recommendedName>
        <fullName evidence="2 5">DNA mismatch repair protein MutL</fullName>
    </recommendedName>
</protein>
<dbReference type="SMART" id="SM00853">
    <property type="entry name" value="MutL_C"/>
    <property type="match status" value="1"/>
</dbReference>
<keyword evidence="8" id="KW-0540">Nuclease</keyword>
<dbReference type="InterPro" id="IPR002099">
    <property type="entry name" value="MutL/Mlh/PMS"/>
</dbReference>
<evidence type="ECO:0000259" key="7">
    <source>
        <dbReference type="SMART" id="SM01340"/>
    </source>
</evidence>
<proteinExistence type="inferred from homology"/>
<dbReference type="Pfam" id="PF13589">
    <property type="entry name" value="HATPase_c_3"/>
    <property type="match status" value="1"/>
</dbReference>
<dbReference type="InterPro" id="IPR014762">
    <property type="entry name" value="DNA_mismatch_repair_CS"/>
</dbReference>
<dbReference type="InterPro" id="IPR042121">
    <property type="entry name" value="MutL_C_regsub"/>
</dbReference>
<dbReference type="Gene3D" id="3.30.565.10">
    <property type="entry name" value="Histidine kinase-like ATPase, C-terminal domain"/>
    <property type="match status" value="1"/>
</dbReference>
<dbReference type="PROSITE" id="PS00058">
    <property type="entry name" value="DNA_MISMATCH_REPAIR_1"/>
    <property type="match status" value="1"/>
</dbReference>
<dbReference type="InterPro" id="IPR014790">
    <property type="entry name" value="MutL_C"/>
</dbReference>
<dbReference type="InterPro" id="IPR038973">
    <property type="entry name" value="MutL/Mlh/Pms-like"/>
</dbReference>
<comment type="function">
    <text evidence="5">This protein is involved in the repair of mismatches in DNA. It is required for dam-dependent methyl-directed DNA mismatch repair. May act as a 'molecular matchmaker', a protein that promotes the formation of a stable complex between two or more DNA-binding proteins in an ATP-dependent manner without itself being part of a final effector complex.</text>
</comment>
<dbReference type="Gene3D" id="3.30.1540.20">
    <property type="entry name" value="MutL, C-terminal domain, dimerisation subdomain"/>
    <property type="match status" value="1"/>
</dbReference>
<dbReference type="GO" id="GO:0004519">
    <property type="term" value="F:endonuclease activity"/>
    <property type="evidence" value="ECO:0007669"/>
    <property type="project" value="UniProtKB-KW"/>
</dbReference>
<gene>
    <name evidence="5 8" type="primary">mutL</name>
    <name evidence="8" type="ORF">ACFQ21_14455</name>
</gene>
<dbReference type="Pfam" id="PF01119">
    <property type="entry name" value="DNA_mis_repair"/>
    <property type="match status" value="1"/>
</dbReference>
<keyword evidence="3 5" id="KW-0227">DNA damage</keyword>
<dbReference type="Gene3D" id="3.30.1370.100">
    <property type="entry name" value="MutL, C-terminal domain, regulatory subdomain"/>
    <property type="match status" value="1"/>
</dbReference>
<keyword evidence="8" id="KW-0255">Endonuclease</keyword>
<sequence length="605" mass="67942">MPDIIQLLPDSIANQIAAGEVVQRPASAVKELMENSIDAGAKNIKLIIKEAGKTLLQVIDDGIGMSETDARMSLERHATSKIRKAEDLFELYTMGFRGEALASIAAVAQVELKTRPADQELGTCIVVEGSDIKKQEPVACEKGTSISVKNLFYNIPARRNFLKSNPVELKHIIDEFQRLALAHPEITFSFIQNDEQVYDLPATKLSQRVVNLFGKSYKEQLATCQEETETVKVTGYVGKPDFARKTRGEQFLFVNRRFIRSNYLNHAVMNAFEGLIAENSFPFYVLFIEIDPKHIDVNVHPTKTEIKFDDERAVYAVVRAAVRQAIGSHNLTPAIDFNADVNFISKLNNANSQSKQVYFEERFSTALHRSNSENWEKLYEAPEAKPVVIKQQDVIETPGVQTLRFESAINQSTPATASEEKALFQLHARYIVKQVRSGMMIIDQQAAHERILFEKFLNQLKNKSGQSQQSLFPQAITFSAADFALALEMQQEIEALGFRFDVFGKNTLVVNGVPANVQAGNEKELFEGLIEQFKVNQSELALPLQENLARALARRASIKTGQPLVREEMQALVDSLFACSTSNYSPDGKPAFFIFELNKIESYFR</sequence>
<evidence type="ECO:0000256" key="3">
    <source>
        <dbReference type="ARBA" id="ARBA00022763"/>
    </source>
</evidence>
<dbReference type="Gene3D" id="3.30.230.10">
    <property type="match status" value="1"/>
</dbReference>
<dbReference type="InterPro" id="IPR013507">
    <property type="entry name" value="DNA_mismatch_S5_2-like"/>
</dbReference>
<evidence type="ECO:0000259" key="6">
    <source>
        <dbReference type="SMART" id="SM00853"/>
    </source>
</evidence>
<keyword evidence="4 5" id="KW-0234">DNA repair</keyword>
<feature type="domain" description="MutL C-terminal dimerisation" evidence="6">
    <location>
        <begin position="422"/>
        <end position="564"/>
    </location>
</feature>
<dbReference type="InterPro" id="IPR020667">
    <property type="entry name" value="DNA_mismatch_repair_MutL"/>
</dbReference>
<feature type="domain" description="DNA mismatch repair protein S5" evidence="7">
    <location>
        <begin position="209"/>
        <end position="327"/>
    </location>
</feature>
<dbReference type="SMART" id="SM01340">
    <property type="entry name" value="DNA_mis_repair"/>
    <property type="match status" value="1"/>
</dbReference>
<evidence type="ECO:0000313" key="8">
    <source>
        <dbReference type="EMBL" id="MFD1000523.1"/>
    </source>
</evidence>